<dbReference type="Proteomes" id="UP000186785">
    <property type="component" value="Unassembled WGS sequence"/>
</dbReference>
<dbReference type="Gene3D" id="2.60.200.20">
    <property type="match status" value="1"/>
</dbReference>
<evidence type="ECO:0000259" key="8">
    <source>
        <dbReference type="PROSITE" id="PS50006"/>
    </source>
</evidence>
<keyword evidence="4 7" id="KW-1133">Transmembrane helix</keyword>
<evidence type="ECO:0000313" key="10">
    <source>
        <dbReference type="Proteomes" id="UP000186785"/>
    </source>
</evidence>
<evidence type="ECO:0000313" key="9">
    <source>
        <dbReference type="EMBL" id="OKL49684.1"/>
    </source>
</evidence>
<dbReference type="CDD" id="cd00060">
    <property type="entry name" value="FHA"/>
    <property type="match status" value="1"/>
</dbReference>
<evidence type="ECO:0000256" key="2">
    <source>
        <dbReference type="ARBA" id="ARBA00022553"/>
    </source>
</evidence>
<protein>
    <recommendedName>
        <fullName evidence="8">FHA domain-containing protein</fullName>
    </recommendedName>
</protein>
<feature type="transmembrane region" description="Helical" evidence="7">
    <location>
        <begin position="118"/>
        <end position="138"/>
    </location>
</feature>
<dbReference type="Pfam" id="PF00498">
    <property type="entry name" value="FHA"/>
    <property type="match status" value="1"/>
</dbReference>
<evidence type="ECO:0000256" key="4">
    <source>
        <dbReference type="ARBA" id="ARBA00022989"/>
    </source>
</evidence>
<dbReference type="AlphaFoldDB" id="A0A1Q5PQ56"/>
<feature type="domain" description="FHA" evidence="8">
    <location>
        <begin position="404"/>
        <end position="457"/>
    </location>
</feature>
<dbReference type="SUPFAM" id="SSF49879">
    <property type="entry name" value="SMAD/FHA domain"/>
    <property type="match status" value="1"/>
</dbReference>
<evidence type="ECO:0000256" key="6">
    <source>
        <dbReference type="SAM" id="MobiDB-lite"/>
    </source>
</evidence>
<name>A0A1Q5PQ56_9ACTO</name>
<keyword evidence="2" id="KW-0597">Phosphoprotein</keyword>
<keyword evidence="10" id="KW-1185">Reference proteome</keyword>
<feature type="transmembrane region" description="Helical" evidence="7">
    <location>
        <begin position="144"/>
        <end position="165"/>
    </location>
</feature>
<comment type="caution">
    <text evidence="9">The sequence shown here is derived from an EMBL/GenBank/DDBJ whole genome shotgun (WGS) entry which is preliminary data.</text>
</comment>
<dbReference type="InterPro" id="IPR010432">
    <property type="entry name" value="RDD"/>
</dbReference>
<dbReference type="PROSITE" id="PS50006">
    <property type="entry name" value="FHA_DOMAIN"/>
    <property type="match status" value="1"/>
</dbReference>
<dbReference type="InterPro" id="IPR008984">
    <property type="entry name" value="SMAD_FHA_dom_sf"/>
</dbReference>
<sequence>MTPNQSAAGSNFFKPASLGKRILAGVIDGGIALLLVVLAFVLGTDNAELVVGDGNVYFEGDIYSAFLIFNVLAIIYLNVALFMVIFSGASLGDRVAGIRSISAKTNGNPGFRSFAKQFVYLVLFVVFSIVAVLVSSVVAESVAMLLLVAAVAFLVVVIPQLFLFGDYRRNWVEAMFGLRTIDARTSTVPNNLGSSAANYSAPVSPAPVSGSGLPQDFQPMGYGEAKPYGAKPEMGYPQSPVVESVPFNAPSAPDSYNQVPASAPITPNSYNQVPASAPTTPDNYNQAQASLPVAEPVAEWQPQVHEHQQTVESYVISEVPKAETNENPEPIHQVAEPLPSSEEALQNPQVEETYPGTESEPVVANTDDWDSELEKTVVRPRYTNQDVPKLTLDDGTQLTLAQPFVFGRGPAAKDGQVAYKLEDPSFSVSKTHLLVEVNDGKVMVTDLNSTNGTKIKNPDEEEKWLNPNEATALQSGSVIHLGERTITLS</sequence>
<dbReference type="Pfam" id="PF06271">
    <property type="entry name" value="RDD"/>
    <property type="match status" value="1"/>
</dbReference>
<dbReference type="RefSeq" id="WP_073708576.1">
    <property type="nucleotide sequence ID" value="NZ_MQSV01000001.1"/>
</dbReference>
<keyword evidence="5 7" id="KW-0472">Membrane</keyword>
<feature type="transmembrane region" description="Helical" evidence="7">
    <location>
        <begin position="62"/>
        <end position="86"/>
    </location>
</feature>
<proteinExistence type="predicted"/>
<dbReference type="STRING" id="1921764.BSR28_00800"/>
<evidence type="ECO:0000256" key="1">
    <source>
        <dbReference type="ARBA" id="ARBA00004141"/>
    </source>
</evidence>
<dbReference type="OrthoDB" id="3254248at2"/>
<evidence type="ECO:0000256" key="7">
    <source>
        <dbReference type="SAM" id="Phobius"/>
    </source>
</evidence>
<dbReference type="EMBL" id="MQSV01000001">
    <property type="protein sequence ID" value="OKL49684.1"/>
    <property type="molecule type" value="Genomic_DNA"/>
</dbReference>
<gene>
    <name evidence="9" type="ORF">BSR29_01650</name>
</gene>
<feature type="transmembrane region" description="Helical" evidence="7">
    <location>
        <begin position="22"/>
        <end position="42"/>
    </location>
</feature>
<evidence type="ECO:0000256" key="5">
    <source>
        <dbReference type="ARBA" id="ARBA00023136"/>
    </source>
</evidence>
<accession>A0A1Q5PQ56</accession>
<feature type="region of interest" description="Disordered" evidence="6">
    <location>
        <begin position="342"/>
        <end position="364"/>
    </location>
</feature>
<evidence type="ECO:0000256" key="3">
    <source>
        <dbReference type="ARBA" id="ARBA00022692"/>
    </source>
</evidence>
<dbReference type="InterPro" id="IPR000253">
    <property type="entry name" value="FHA_dom"/>
</dbReference>
<reference evidence="9 10" key="1">
    <citation type="submission" date="2016-11" db="EMBL/GenBank/DDBJ databases">
        <title>Actinomyces gypaetusis sp. nov. isolated from the vulture Gypaetus barbatus in Qinghai Tibet Plateau China.</title>
        <authorList>
            <person name="Meng X."/>
        </authorList>
    </citation>
    <scope>NUCLEOTIDE SEQUENCE [LARGE SCALE GENOMIC DNA]</scope>
    <source>
        <strain evidence="9 10">VUL4_2</strain>
    </source>
</reference>
<comment type="subcellular location">
    <subcellularLocation>
        <location evidence="1">Membrane</location>
        <topology evidence="1">Multi-pass membrane protein</topology>
    </subcellularLocation>
</comment>
<organism evidence="9 10">
    <name type="scientific">Boudabousia liubingyangii</name>
    <dbReference type="NCBI Taxonomy" id="1921764"/>
    <lineage>
        <taxon>Bacteria</taxon>
        <taxon>Bacillati</taxon>
        <taxon>Actinomycetota</taxon>
        <taxon>Actinomycetes</taxon>
        <taxon>Actinomycetales</taxon>
        <taxon>Actinomycetaceae</taxon>
        <taxon>Boudabousia</taxon>
    </lineage>
</organism>
<dbReference type="GO" id="GO:0016020">
    <property type="term" value="C:membrane"/>
    <property type="evidence" value="ECO:0007669"/>
    <property type="project" value="UniProtKB-SubCell"/>
</dbReference>
<keyword evidence="3 7" id="KW-0812">Transmembrane</keyword>